<dbReference type="GO" id="GO:0005938">
    <property type="term" value="C:cell cortex"/>
    <property type="evidence" value="ECO:0007669"/>
    <property type="project" value="TreeGrafter"/>
</dbReference>
<feature type="compositionally biased region" description="Basic and acidic residues" evidence="10">
    <location>
        <begin position="61"/>
        <end position="72"/>
    </location>
</feature>
<evidence type="ECO:0000256" key="1">
    <source>
        <dbReference type="ARBA" id="ARBA00004245"/>
    </source>
</evidence>
<comment type="subcellular location">
    <subcellularLocation>
        <location evidence="1">Cytoplasm</location>
        <location evidence="1">Cytoskeleton</location>
    </subcellularLocation>
</comment>
<keyword evidence="3" id="KW-0963">Cytoplasm</keyword>
<dbReference type="GO" id="GO:0043025">
    <property type="term" value="C:neuronal cell body"/>
    <property type="evidence" value="ECO:0007669"/>
    <property type="project" value="TreeGrafter"/>
</dbReference>
<dbReference type="AlphaFoldDB" id="A0A673ZNW4"/>
<evidence type="ECO:0000313" key="11">
    <source>
        <dbReference type="Ensembl" id="ENSSTUP00000048402.1"/>
    </source>
</evidence>
<accession>A0A673ZNW4</accession>
<keyword evidence="6" id="KW-0206">Cytoskeleton</keyword>
<evidence type="ECO:0000256" key="10">
    <source>
        <dbReference type="SAM" id="MobiDB-lite"/>
    </source>
</evidence>
<feature type="compositionally biased region" description="Acidic residues" evidence="10">
    <location>
        <begin position="129"/>
        <end position="142"/>
    </location>
</feature>
<evidence type="ECO:0000256" key="7">
    <source>
        <dbReference type="ARBA" id="ARBA00025213"/>
    </source>
</evidence>
<dbReference type="GO" id="GO:0001763">
    <property type="term" value="P:morphogenesis of a branching structure"/>
    <property type="evidence" value="ECO:0007669"/>
    <property type="project" value="TreeGrafter"/>
</dbReference>
<evidence type="ECO:0000256" key="5">
    <source>
        <dbReference type="ARBA" id="ARBA00023203"/>
    </source>
</evidence>
<organism evidence="11 12">
    <name type="scientific">Salmo trutta</name>
    <name type="common">Brown trout</name>
    <dbReference type="NCBI Taxonomy" id="8032"/>
    <lineage>
        <taxon>Eukaryota</taxon>
        <taxon>Metazoa</taxon>
        <taxon>Chordata</taxon>
        <taxon>Craniata</taxon>
        <taxon>Vertebrata</taxon>
        <taxon>Euteleostomi</taxon>
        <taxon>Actinopterygii</taxon>
        <taxon>Neopterygii</taxon>
        <taxon>Teleostei</taxon>
        <taxon>Protacanthopterygii</taxon>
        <taxon>Salmoniformes</taxon>
        <taxon>Salmonidae</taxon>
        <taxon>Salmoninae</taxon>
        <taxon>Salmo</taxon>
    </lineage>
</organism>
<dbReference type="GO" id="GO:0031344">
    <property type="term" value="P:regulation of cell projection organization"/>
    <property type="evidence" value="ECO:0007669"/>
    <property type="project" value="TreeGrafter"/>
</dbReference>
<feature type="compositionally biased region" description="Polar residues" evidence="10">
    <location>
        <begin position="164"/>
        <end position="173"/>
    </location>
</feature>
<feature type="region of interest" description="Disordered" evidence="10">
    <location>
        <begin position="61"/>
        <end position="195"/>
    </location>
</feature>
<reference evidence="11" key="2">
    <citation type="submission" date="2025-09" db="UniProtKB">
        <authorList>
            <consortium name="Ensembl"/>
        </authorList>
    </citation>
    <scope>IDENTIFICATION</scope>
</reference>
<dbReference type="GO" id="GO:0030175">
    <property type="term" value="C:filopodium"/>
    <property type="evidence" value="ECO:0007669"/>
    <property type="project" value="TreeGrafter"/>
</dbReference>
<comment type="function">
    <text evidence="7">Plays a role in cytoskeletal rearrangements during the late wrapping and/or compaction phases of myelinogenesis as well as in maintenance and stability of myelin sheath in the adult. May play an important role in late-stage oligodendroglia maturation, myelin/Ranvier node formation during CNS development, and in the maintenance and plasticity of related structures in the mature CNS.</text>
</comment>
<evidence type="ECO:0000256" key="3">
    <source>
        <dbReference type="ARBA" id="ARBA00022490"/>
    </source>
</evidence>
<dbReference type="PANTHER" id="PTHR47137:SF1">
    <property type="entry name" value="ERMIN"/>
    <property type="match status" value="1"/>
</dbReference>
<evidence type="ECO:0000256" key="4">
    <source>
        <dbReference type="ARBA" id="ARBA00022553"/>
    </source>
</evidence>
<evidence type="ECO:0000256" key="2">
    <source>
        <dbReference type="ARBA" id="ARBA00011216"/>
    </source>
</evidence>
<comment type="subunit">
    <text evidence="2">Binds actin.</text>
</comment>
<dbReference type="GO" id="GO:0007015">
    <property type="term" value="P:actin filament organization"/>
    <property type="evidence" value="ECO:0007669"/>
    <property type="project" value="InterPro"/>
</dbReference>
<dbReference type="Pfam" id="PF20491">
    <property type="entry name" value="Ermin"/>
    <property type="match status" value="1"/>
</dbReference>
<reference evidence="11" key="1">
    <citation type="submission" date="2025-08" db="UniProtKB">
        <authorList>
            <consortium name="Ensembl"/>
        </authorList>
    </citation>
    <scope>IDENTIFICATION</scope>
</reference>
<dbReference type="GO" id="GO:0043209">
    <property type="term" value="C:myelin sheath"/>
    <property type="evidence" value="ECO:0007669"/>
    <property type="project" value="TreeGrafter"/>
</dbReference>
<proteinExistence type="predicted"/>
<dbReference type="GO" id="GO:0033270">
    <property type="term" value="C:paranode region of axon"/>
    <property type="evidence" value="ECO:0007669"/>
    <property type="project" value="TreeGrafter"/>
</dbReference>
<dbReference type="SUPFAM" id="SSF48678">
    <property type="entry name" value="Moesin tail domain"/>
    <property type="match status" value="1"/>
</dbReference>
<keyword evidence="4" id="KW-0597">Phosphoprotein</keyword>
<dbReference type="GeneTree" id="ENSGT01000000221844"/>
<keyword evidence="12" id="KW-1185">Reference proteome</keyword>
<dbReference type="Gene3D" id="6.10.360.10">
    <property type="match status" value="1"/>
</dbReference>
<dbReference type="InParanoid" id="A0A673ZNW4"/>
<keyword evidence="5" id="KW-0009">Actin-binding</keyword>
<dbReference type="GO" id="GO:0005856">
    <property type="term" value="C:cytoskeleton"/>
    <property type="evidence" value="ECO:0007669"/>
    <property type="project" value="UniProtKB-SubCell"/>
</dbReference>
<dbReference type="Proteomes" id="UP000472277">
    <property type="component" value="Chromosome 6"/>
</dbReference>
<dbReference type="InterPro" id="IPR008954">
    <property type="entry name" value="Moesin_tail_sf"/>
</dbReference>
<evidence type="ECO:0000256" key="9">
    <source>
        <dbReference type="ARBA" id="ARBA00031224"/>
    </source>
</evidence>
<dbReference type="GO" id="GO:0051015">
    <property type="term" value="F:actin filament binding"/>
    <property type="evidence" value="ECO:0007669"/>
    <property type="project" value="InterPro"/>
</dbReference>
<dbReference type="Ensembl" id="ENSSTUT00000050494.1">
    <property type="protein sequence ID" value="ENSSTUP00000048402.1"/>
    <property type="gene ID" value="ENSSTUG00000020363.1"/>
</dbReference>
<dbReference type="GO" id="GO:0008360">
    <property type="term" value="P:regulation of cell shape"/>
    <property type="evidence" value="ECO:0007669"/>
    <property type="project" value="InterPro"/>
</dbReference>
<evidence type="ECO:0000313" key="12">
    <source>
        <dbReference type="Proteomes" id="UP000472277"/>
    </source>
</evidence>
<name>A0A673ZNW4_SALTR</name>
<dbReference type="InterPro" id="IPR045346">
    <property type="entry name" value="Ermin"/>
</dbReference>
<evidence type="ECO:0000256" key="8">
    <source>
        <dbReference type="ARBA" id="ARBA00026168"/>
    </source>
</evidence>
<sequence>MVRWYREYHHHHHNHIGRCSLKWELVWWSQRQSVRTFVMGPPWLLPAIPWYKREGRQELQPKITRESEREGEQSLSSRTACDAEEPLTDSQSQTLPPRTGTELLQLGLLWSPQRPPEQQRPTSHLDPSLDQEPEEECEEEEEGLNRGGPQSGGRQSPDEKPGSKNASKYSTVSYRKIRKGNTKQRIDEFESMVNT</sequence>
<dbReference type="GO" id="GO:0070062">
    <property type="term" value="C:extracellular exosome"/>
    <property type="evidence" value="ECO:0007669"/>
    <property type="project" value="TreeGrafter"/>
</dbReference>
<evidence type="ECO:0000256" key="6">
    <source>
        <dbReference type="ARBA" id="ARBA00023212"/>
    </source>
</evidence>
<dbReference type="GO" id="GO:0033269">
    <property type="term" value="C:internode region of axon"/>
    <property type="evidence" value="ECO:0007669"/>
    <property type="project" value="TreeGrafter"/>
</dbReference>
<dbReference type="PANTHER" id="PTHR47137">
    <property type="entry name" value="ERMIN"/>
    <property type="match status" value="1"/>
</dbReference>
<protein>
    <recommendedName>
        <fullName evidence="8">Ermin</fullName>
    </recommendedName>
    <alternativeName>
        <fullName evidence="9">Juxtanodin</fullName>
    </alternativeName>
</protein>